<accession>A0A9X2JDS2</accession>
<dbReference type="EMBL" id="JAMWYS010000047">
    <property type="protein sequence ID" value="MCO4293934.1"/>
    <property type="molecule type" value="Genomic_DNA"/>
</dbReference>
<gene>
    <name evidence="1" type="ORF">NF867_13800</name>
</gene>
<dbReference type="AlphaFoldDB" id="A0A9X2JDS2"/>
<dbReference type="RefSeq" id="WP_252588654.1">
    <property type="nucleotide sequence ID" value="NZ_JAMWYS010000047.1"/>
</dbReference>
<evidence type="ECO:0000313" key="2">
    <source>
        <dbReference type="Proteomes" id="UP001155182"/>
    </source>
</evidence>
<organism evidence="1 2">
    <name type="scientific">Solitalea agri</name>
    <dbReference type="NCBI Taxonomy" id="2953739"/>
    <lineage>
        <taxon>Bacteria</taxon>
        <taxon>Pseudomonadati</taxon>
        <taxon>Bacteroidota</taxon>
        <taxon>Sphingobacteriia</taxon>
        <taxon>Sphingobacteriales</taxon>
        <taxon>Sphingobacteriaceae</taxon>
        <taxon>Solitalea</taxon>
    </lineage>
</organism>
<keyword evidence="2" id="KW-1185">Reference proteome</keyword>
<comment type="caution">
    <text evidence="1">The sequence shown here is derived from an EMBL/GenBank/DDBJ whole genome shotgun (WGS) entry which is preliminary data.</text>
</comment>
<reference evidence="1" key="1">
    <citation type="submission" date="2022-06" db="EMBL/GenBank/DDBJ databases">
        <title>Solitalea sp. MAHUQ-68 isolated from rhizospheric soil.</title>
        <authorList>
            <person name="Huq M.A."/>
        </authorList>
    </citation>
    <scope>NUCLEOTIDE SEQUENCE</scope>
    <source>
        <strain evidence="1">MAHUQ-68</strain>
    </source>
</reference>
<dbReference type="Proteomes" id="UP001155182">
    <property type="component" value="Unassembled WGS sequence"/>
</dbReference>
<evidence type="ECO:0000313" key="1">
    <source>
        <dbReference type="EMBL" id="MCO4293934.1"/>
    </source>
</evidence>
<protein>
    <submittedName>
        <fullName evidence="1">Uncharacterized protein</fullName>
    </submittedName>
</protein>
<name>A0A9X2JDS2_9SPHI</name>
<proteinExistence type="predicted"/>
<sequence>MLCLIVFKSQTQQLNYENEFKADYQKACTYFNENQWIIDTLGKYNVPSNFAISIVFPELIRYSAIRDQMEIGGLKILYISFGNDYADFSIGRFQMKPSFVEQINADLQAFQLSKAFSPLTIKNSQEEESRRRFIVANLESQQKQVLYLAAFYQLCEQRFKSIKWKSAEDKLRFYATAYNCGYRKSIAYITQKRNEDYFVTSISGLGKKYNYADISAYYFKSQSQPVRNP</sequence>